<dbReference type="GO" id="GO:0016020">
    <property type="term" value="C:membrane"/>
    <property type="evidence" value="ECO:0007669"/>
    <property type="project" value="UniProtKB-SubCell"/>
</dbReference>
<dbReference type="PROSITE" id="PS00010">
    <property type="entry name" value="ASX_HYDROXYL"/>
    <property type="match status" value="12"/>
</dbReference>
<dbReference type="AlphaFoldDB" id="A0A8B8EMX9"/>
<dbReference type="InterPro" id="IPR001881">
    <property type="entry name" value="EGF-like_Ca-bd_dom"/>
</dbReference>
<keyword evidence="11" id="KW-0325">Glycoprotein</keyword>
<feature type="domain" description="VWFA" evidence="16">
    <location>
        <begin position="823"/>
        <end position="934"/>
    </location>
</feature>
<evidence type="ECO:0000256" key="2">
    <source>
        <dbReference type="ARBA" id="ARBA00011961"/>
    </source>
</evidence>
<evidence type="ECO:0000256" key="6">
    <source>
        <dbReference type="ARBA" id="ARBA00022737"/>
    </source>
</evidence>
<dbReference type="GeneID" id="111135463"/>
<feature type="disulfide bond" evidence="13">
    <location>
        <begin position="505"/>
        <end position="514"/>
    </location>
</feature>
<dbReference type="InterPro" id="IPR018097">
    <property type="entry name" value="EGF_Ca-bd_CS"/>
</dbReference>
<dbReference type="Proteomes" id="UP000694844">
    <property type="component" value="Chromosome 5"/>
</dbReference>
<dbReference type="EC" id="2.7.1.172" evidence="2"/>
<dbReference type="Gene3D" id="3.40.50.410">
    <property type="entry name" value="von Willebrand factor, type A domain"/>
    <property type="match status" value="2"/>
</dbReference>
<dbReference type="SMART" id="SM00327">
    <property type="entry name" value="VWA"/>
    <property type="match status" value="2"/>
</dbReference>
<keyword evidence="4" id="KW-0812">Transmembrane</keyword>
<dbReference type="SUPFAM" id="SSF57196">
    <property type="entry name" value="EGF/Laminin"/>
    <property type="match status" value="2"/>
</dbReference>
<feature type="domain" description="EGF-like" evidence="15">
    <location>
        <begin position="479"/>
        <end position="515"/>
    </location>
</feature>
<name>A0A8B8EMX9_CRAVI</name>
<keyword evidence="9" id="KW-0472">Membrane</keyword>
<feature type="chain" id="PRO_5034389112" description="protein-ribulosamine 3-kinase" evidence="14">
    <location>
        <begin position="17"/>
        <end position="1198"/>
    </location>
</feature>
<evidence type="ECO:0000259" key="15">
    <source>
        <dbReference type="PROSITE" id="PS50026"/>
    </source>
</evidence>
<evidence type="ECO:0000256" key="5">
    <source>
        <dbReference type="ARBA" id="ARBA00022729"/>
    </source>
</evidence>
<evidence type="ECO:0000313" key="17">
    <source>
        <dbReference type="Proteomes" id="UP000694844"/>
    </source>
</evidence>
<dbReference type="FunFam" id="2.10.25.10:FF:000004">
    <property type="entry name" value="Neurogenic locus notch 1"/>
    <property type="match status" value="7"/>
</dbReference>
<feature type="domain" description="EGF-like" evidence="15">
    <location>
        <begin position="251"/>
        <end position="287"/>
    </location>
</feature>
<feature type="disulfide bond" evidence="13">
    <location>
        <begin position="543"/>
        <end position="552"/>
    </location>
</feature>
<dbReference type="SUPFAM" id="SSF57184">
    <property type="entry name" value="Growth factor receptor domain"/>
    <property type="match status" value="3"/>
</dbReference>
<dbReference type="PROSITE" id="PS50234">
    <property type="entry name" value="VWFA"/>
    <property type="match status" value="2"/>
</dbReference>
<dbReference type="Gene3D" id="2.10.25.10">
    <property type="entry name" value="Laminin"/>
    <property type="match status" value="14"/>
</dbReference>
<dbReference type="PROSITE" id="PS01187">
    <property type="entry name" value="EGF_CA"/>
    <property type="match status" value="6"/>
</dbReference>
<dbReference type="FunFam" id="2.10.25.10:FF:000122">
    <property type="entry name" value="Protein crumbs homolog 2"/>
    <property type="match status" value="4"/>
</dbReference>
<feature type="domain" description="EGF-like" evidence="15">
    <location>
        <begin position="555"/>
        <end position="591"/>
    </location>
</feature>
<keyword evidence="3 13" id="KW-0245">EGF-like domain</keyword>
<feature type="disulfide bond" evidence="13">
    <location>
        <begin position="467"/>
        <end position="476"/>
    </location>
</feature>
<dbReference type="SUPFAM" id="SSF53300">
    <property type="entry name" value="vWA-like"/>
    <property type="match status" value="2"/>
</dbReference>
<dbReference type="InterPro" id="IPR036465">
    <property type="entry name" value="vWFA_dom_sf"/>
</dbReference>
<dbReference type="GO" id="GO:0007399">
    <property type="term" value="P:nervous system development"/>
    <property type="evidence" value="ECO:0007669"/>
    <property type="project" value="UniProtKB-ARBA"/>
</dbReference>
<sequence length="1198" mass="131826">MLTVILLTSLFLGVACHKGHHYLPGEISHHQSASFLLDREKRATNCNDEHACEINKPDCQNQNEPVREEYCTGFTCSLGQTCYLSTPCPAHYTRSCIADPCASFPCEHGGTCTKLSDSAFSCSCTAGYDPATHCSAEINECESNPCQNGASCVDDLNMYSCVCKPGFVGTHCESEINECDSNPCQNGASCVDEVNRHSCVCKPGFVGTHCETEINECDSNPCQNGASCVDDLNRYSCVCKPGFVGTHCESEINECDSNPCQNGASCVDDLNRYSCVCKPGFVGTHCETEINECDSNPCQNGASCVDEVNRYSCACKPGFVGTHCETEINECDSNPCQNGASCVDEVNRYSCVCKPGFVGTHCETEINECDSNPCQNGASCVDDLNRYSCVCKPGFVGTHCETEINECDSNPCQNGASCVDEVNRYSCVCKPGFVGSNCETEINECDSNPCQNGASCVDEVNRYSCVCKPGFVGSHCETEINECDSNPCQNGASCVDEVNRYSCVCKPGFVGTHCETDINECDSNPCQNGASCVDDVNMYSCVCKPGFMGTHCETEINECDSNPCQNGASCVDGVNRYSCVCKPGFVGTHCETDVNECQSAPCQNGGTCNDLVNQFECTCTERYNGTLCEKDCRPGPADILFVVDSSDSTNFNQSKDYMIGIIQRLPVGPSDFQVALLTFSWNATLQFTFDQNGSNTTLLKAVDDVMWDGGPTYITQALDLAEQVSSGSAHGRRPWVPSYVILLTDGLATDLNQVLVPAQRMRAQGIRVIGVGIGKSVSHMNLIGMSSKSSDVFSPENDDLLNTILRETSHRDCIDCTLCTNSDILFLVDNTQTGQELAIVSRTMREISSHFYLSLDDTRVGLMTFATNVTNRFSLKRYTAHNDLFPAFSRFPQLEEDANLTYALGGNWMDTVSVQSEFKRLISEDYQLFIIVTSYNQPYARRMFDGEFKSLECLNASSIVQVPKPIKVIDLPEGGSTLVMQYIQMNGLSSQAGKLGELMARLHLQNSELLEHSKKAEKYVGKADKLILVTQFGFDIPTCCGYIPQDNTWQSSWPDFYAQKLKQQLDMVEKTYQDQEARELWSQLQLKLPTLFQMVDNIQPALMHGDLWGGNVGENENGPVIFDPASFYGHSEYDLAIAKMFGGFSSSFFECYHKVIPQSAGFRKRTDLYKLFHYLNHWNHFGGSYRDSSISTMRRLVK</sequence>
<keyword evidence="8" id="KW-1133">Transmembrane helix</keyword>
<feature type="domain" description="EGF-like" evidence="15">
    <location>
        <begin position="97"/>
        <end position="135"/>
    </location>
</feature>
<evidence type="ECO:0000256" key="11">
    <source>
        <dbReference type="ARBA" id="ARBA00023180"/>
    </source>
</evidence>
<dbReference type="GO" id="GO:0005509">
    <property type="term" value="F:calcium ion binding"/>
    <property type="evidence" value="ECO:0007669"/>
    <property type="project" value="InterPro"/>
</dbReference>
<feature type="domain" description="EGF-like" evidence="15">
    <location>
        <begin position="517"/>
        <end position="553"/>
    </location>
</feature>
<dbReference type="OrthoDB" id="283575at2759"/>
<reference evidence="18" key="1">
    <citation type="submission" date="2025-08" db="UniProtKB">
        <authorList>
            <consortium name="RefSeq"/>
        </authorList>
    </citation>
    <scope>IDENTIFICATION</scope>
    <source>
        <tissue evidence="18">Whole sample</tissue>
    </source>
</reference>
<dbReference type="InterPro" id="IPR000742">
    <property type="entry name" value="EGF"/>
</dbReference>
<feature type="disulfide bond" evidence="13">
    <location>
        <begin position="429"/>
        <end position="438"/>
    </location>
</feature>
<keyword evidence="5 14" id="KW-0732">Signal</keyword>
<evidence type="ECO:0000256" key="10">
    <source>
        <dbReference type="ARBA" id="ARBA00023157"/>
    </source>
</evidence>
<dbReference type="PANTHER" id="PTHR24033">
    <property type="entry name" value="EGF-LIKE DOMAIN-CONTAINING PROTEIN"/>
    <property type="match status" value="1"/>
</dbReference>
<dbReference type="GO" id="GO:0120025">
    <property type="term" value="C:plasma membrane bounded cell projection"/>
    <property type="evidence" value="ECO:0007669"/>
    <property type="project" value="UniProtKB-ARBA"/>
</dbReference>
<keyword evidence="10 13" id="KW-1015">Disulfide bond</keyword>
<evidence type="ECO:0000256" key="4">
    <source>
        <dbReference type="ARBA" id="ARBA00022692"/>
    </source>
</evidence>
<feature type="disulfide bond" evidence="13">
    <location>
        <begin position="163"/>
        <end position="172"/>
    </location>
</feature>
<feature type="disulfide bond" evidence="13">
    <location>
        <begin position="201"/>
        <end position="210"/>
    </location>
</feature>
<feature type="domain" description="EGF-like" evidence="15">
    <location>
        <begin position="289"/>
        <end position="325"/>
    </location>
</feature>
<comment type="catalytic activity">
    <reaction evidence="12">
        <text>N(6)-D-ribulosyl-L-lysyl-[protein] + ATP = N(6)-(3-O-phospho-D-ribulosyl)-L-lysyl-[protein] + ADP + H(+)</text>
        <dbReference type="Rhea" id="RHEA:48432"/>
        <dbReference type="Rhea" id="RHEA-COMP:12103"/>
        <dbReference type="Rhea" id="RHEA-COMP:12104"/>
        <dbReference type="ChEBI" id="CHEBI:15378"/>
        <dbReference type="ChEBI" id="CHEBI:30616"/>
        <dbReference type="ChEBI" id="CHEBI:90418"/>
        <dbReference type="ChEBI" id="CHEBI:90420"/>
        <dbReference type="ChEBI" id="CHEBI:456216"/>
        <dbReference type="EC" id="2.7.1.172"/>
    </reaction>
    <physiologicalReaction direction="left-to-right" evidence="12">
        <dbReference type="Rhea" id="RHEA:48433"/>
    </physiologicalReaction>
</comment>
<feature type="domain" description="EGF-like" evidence="15">
    <location>
        <begin position="137"/>
        <end position="173"/>
    </location>
</feature>
<keyword evidence="6" id="KW-0677">Repeat</keyword>
<protein>
    <recommendedName>
        <fullName evidence="2">protein-ribulosamine 3-kinase</fullName>
        <ecNumber evidence="2">2.7.1.172</ecNumber>
    </recommendedName>
</protein>
<dbReference type="Gene3D" id="3.90.1200.10">
    <property type="match status" value="1"/>
</dbReference>
<feature type="domain" description="EGF-like" evidence="15">
    <location>
        <begin position="593"/>
        <end position="629"/>
    </location>
</feature>
<feature type="disulfide bond" evidence="13">
    <location>
        <begin position="619"/>
        <end position="628"/>
    </location>
</feature>
<dbReference type="GO" id="GO:0051240">
    <property type="term" value="P:positive regulation of multicellular organismal process"/>
    <property type="evidence" value="ECO:0007669"/>
    <property type="project" value="UniProtKB-ARBA"/>
</dbReference>
<feature type="disulfide bond" evidence="13">
    <location>
        <begin position="353"/>
        <end position="362"/>
    </location>
</feature>
<dbReference type="GO" id="GO:0003008">
    <property type="term" value="P:system process"/>
    <property type="evidence" value="ECO:0007669"/>
    <property type="project" value="UniProtKB-ARBA"/>
</dbReference>
<feature type="domain" description="EGF-like" evidence="15">
    <location>
        <begin position="213"/>
        <end position="249"/>
    </location>
</feature>
<feature type="domain" description="EGF-like" evidence="15">
    <location>
        <begin position="175"/>
        <end position="211"/>
    </location>
</feature>
<keyword evidence="17" id="KW-1185">Reference proteome</keyword>
<feature type="disulfide bond" evidence="13">
    <location>
        <begin position="391"/>
        <end position="400"/>
    </location>
</feature>
<dbReference type="GO" id="GO:0051241">
    <property type="term" value="P:negative regulation of multicellular organismal process"/>
    <property type="evidence" value="ECO:0007669"/>
    <property type="project" value="UniProtKB-ARBA"/>
</dbReference>
<feature type="domain" description="EGF-like" evidence="15">
    <location>
        <begin position="441"/>
        <end position="477"/>
    </location>
</feature>
<dbReference type="FunFam" id="2.10.25.10:FF:000143">
    <property type="entry name" value="Protein crumbs 1"/>
    <property type="match status" value="1"/>
</dbReference>
<evidence type="ECO:0000256" key="14">
    <source>
        <dbReference type="SAM" id="SignalP"/>
    </source>
</evidence>
<feature type="domain" description="EGF-like" evidence="15">
    <location>
        <begin position="403"/>
        <end position="439"/>
    </location>
</feature>
<gene>
    <name evidence="18" type="primary">LOC111135463</name>
</gene>
<organism evidence="17 18">
    <name type="scientific">Crassostrea virginica</name>
    <name type="common">Eastern oyster</name>
    <dbReference type="NCBI Taxonomy" id="6565"/>
    <lineage>
        <taxon>Eukaryota</taxon>
        <taxon>Metazoa</taxon>
        <taxon>Spiralia</taxon>
        <taxon>Lophotrochozoa</taxon>
        <taxon>Mollusca</taxon>
        <taxon>Bivalvia</taxon>
        <taxon>Autobranchia</taxon>
        <taxon>Pteriomorphia</taxon>
        <taxon>Ostreida</taxon>
        <taxon>Ostreoidea</taxon>
        <taxon>Ostreidae</taxon>
        <taxon>Crassostrea</taxon>
    </lineage>
</organism>
<feature type="domain" description="EGF-like" evidence="15">
    <location>
        <begin position="365"/>
        <end position="401"/>
    </location>
</feature>
<accession>A0A8B8EMX9</accession>
<proteinExistence type="predicted"/>
<dbReference type="GO" id="GO:0102193">
    <property type="term" value="F:protein-ribulosamine 3-kinase activity"/>
    <property type="evidence" value="ECO:0007669"/>
    <property type="project" value="UniProtKB-EC"/>
</dbReference>
<dbReference type="SMART" id="SM00274">
    <property type="entry name" value="FOLN"/>
    <property type="match status" value="10"/>
</dbReference>
<dbReference type="SMART" id="SM00181">
    <property type="entry name" value="EGF"/>
    <property type="match status" value="14"/>
</dbReference>
<dbReference type="CDD" id="cd01450">
    <property type="entry name" value="vWFA_subfamily_ECM"/>
    <property type="match status" value="1"/>
</dbReference>
<dbReference type="SUPFAM" id="SSF56112">
    <property type="entry name" value="Protein kinase-like (PK-like)"/>
    <property type="match status" value="1"/>
</dbReference>
<dbReference type="PROSITE" id="PS00022">
    <property type="entry name" value="EGF_1"/>
    <property type="match status" value="13"/>
</dbReference>
<dbReference type="RefSeq" id="XP_022341275.1">
    <property type="nucleotide sequence ID" value="XM_022485567.1"/>
</dbReference>
<dbReference type="InterPro" id="IPR000152">
    <property type="entry name" value="EGF-type_Asp/Asn_hydroxyl_site"/>
</dbReference>
<dbReference type="InterPro" id="IPR002035">
    <property type="entry name" value="VWF_A"/>
</dbReference>
<comment type="subcellular location">
    <subcellularLocation>
        <location evidence="1">Membrane</location>
        <topology evidence="1">Single-pass membrane protein</topology>
    </subcellularLocation>
</comment>
<evidence type="ECO:0000256" key="8">
    <source>
        <dbReference type="ARBA" id="ARBA00022989"/>
    </source>
</evidence>
<evidence type="ECO:0000256" key="1">
    <source>
        <dbReference type="ARBA" id="ARBA00004167"/>
    </source>
</evidence>
<feature type="disulfide bond" evidence="13">
    <location>
        <begin position="581"/>
        <end position="590"/>
    </location>
</feature>
<feature type="disulfide bond" evidence="13">
    <location>
        <begin position="239"/>
        <end position="248"/>
    </location>
</feature>
<dbReference type="Pfam" id="PF00008">
    <property type="entry name" value="EGF"/>
    <property type="match status" value="14"/>
</dbReference>
<feature type="domain" description="EGF-like" evidence="15">
    <location>
        <begin position="327"/>
        <end position="363"/>
    </location>
</feature>
<dbReference type="InterPro" id="IPR016477">
    <property type="entry name" value="Fructo-/Ketosamine-3-kinase"/>
</dbReference>
<dbReference type="PRINTS" id="PR00010">
    <property type="entry name" value="EGFBLOOD"/>
</dbReference>
<evidence type="ECO:0000313" key="18">
    <source>
        <dbReference type="RefSeq" id="XP_022341275.1"/>
    </source>
</evidence>
<dbReference type="Pfam" id="PF00092">
    <property type="entry name" value="VWA"/>
    <property type="match status" value="2"/>
</dbReference>
<evidence type="ECO:0000256" key="7">
    <source>
        <dbReference type="ARBA" id="ARBA00022837"/>
    </source>
</evidence>
<dbReference type="PROSITE" id="PS01186">
    <property type="entry name" value="EGF_2"/>
    <property type="match status" value="13"/>
</dbReference>
<dbReference type="SMART" id="SM00179">
    <property type="entry name" value="EGF_CA"/>
    <property type="match status" value="14"/>
</dbReference>
<evidence type="ECO:0000256" key="13">
    <source>
        <dbReference type="PROSITE-ProRule" id="PRU00076"/>
    </source>
</evidence>
<dbReference type="InterPro" id="IPR011009">
    <property type="entry name" value="Kinase-like_dom_sf"/>
</dbReference>
<dbReference type="FunFam" id="2.10.25.10:FF:000247">
    <property type="entry name" value="Delta/notch like EGF repeat containing"/>
    <property type="match status" value="1"/>
</dbReference>
<feature type="domain" description="VWFA" evidence="16">
    <location>
        <begin position="638"/>
        <end position="808"/>
    </location>
</feature>
<dbReference type="PANTHER" id="PTHR24033:SF151">
    <property type="entry name" value="NOTCH 2"/>
    <property type="match status" value="1"/>
</dbReference>
<evidence type="ECO:0000256" key="9">
    <source>
        <dbReference type="ARBA" id="ARBA00023136"/>
    </source>
</evidence>
<evidence type="ECO:0000259" key="16">
    <source>
        <dbReference type="PROSITE" id="PS50234"/>
    </source>
</evidence>
<feature type="disulfide bond" evidence="13">
    <location>
        <begin position="315"/>
        <end position="324"/>
    </location>
</feature>
<dbReference type="CDD" id="cd00054">
    <property type="entry name" value="EGF_CA"/>
    <property type="match status" value="13"/>
</dbReference>
<dbReference type="GO" id="GO:0071944">
    <property type="term" value="C:cell periphery"/>
    <property type="evidence" value="ECO:0007669"/>
    <property type="project" value="UniProtKB-ARBA"/>
</dbReference>
<dbReference type="InterPro" id="IPR051830">
    <property type="entry name" value="NOTCH_homolog"/>
</dbReference>
<feature type="disulfide bond" evidence="13">
    <location>
        <begin position="277"/>
        <end position="286"/>
    </location>
</feature>
<dbReference type="InterPro" id="IPR009030">
    <property type="entry name" value="Growth_fac_rcpt_cys_sf"/>
</dbReference>
<dbReference type="InterPro" id="IPR003645">
    <property type="entry name" value="Fol_N"/>
</dbReference>
<evidence type="ECO:0000256" key="12">
    <source>
        <dbReference type="ARBA" id="ARBA00048655"/>
    </source>
</evidence>
<evidence type="ECO:0000256" key="3">
    <source>
        <dbReference type="ARBA" id="ARBA00022536"/>
    </source>
</evidence>
<dbReference type="Pfam" id="PF03881">
    <property type="entry name" value="Fructosamin_kin"/>
    <property type="match status" value="1"/>
</dbReference>
<dbReference type="PROSITE" id="PS50026">
    <property type="entry name" value="EGF_3"/>
    <property type="match status" value="14"/>
</dbReference>
<comment type="caution">
    <text evidence="13">Lacks conserved residue(s) required for the propagation of feature annotation.</text>
</comment>
<dbReference type="FunFam" id="3.90.1200.10:FF:000003">
    <property type="entry name" value="fructosamine-3-kinase isoform X1"/>
    <property type="match status" value="1"/>
</dbReference>
<feature type="signal peptide" evidence="14">
    <location>
        <begin position="1"/>
        <end position="16"/>
    </location>
</feature>
<keyword evidence="7" id="KW-0106">Calcium</keyword>